<dbReference type="SUPFAM" id="SSF56349">
    <property type="entry name" value="DNA breaking-rejoining enzymes"/>
    <property type="match status" value="1"/>
</dbReference>
<accession>A0A7Z2VMZ9</accession>
<dbReference type="Proteomes" id="UP000502248">
    <property type="component" value="Chromosome"/>
</dbReference>
<dbReference type="InterPro" id="IPR010998">
    <property type="entry name" value="Integrase_recombinase_N"/>
</dbReference>
<dbReference type="PANTHER" id="PTHR30349:SF64">
    <property type="entry name" value="PROPHAGE INTEGRASE INTD-RELATED"/>
    <property type="match status" value="1"/>
</dbReference>
<keyword evidence="7" id="KW-1185">Reference proteome</keyword>
<dbReference type="GO" id="GO:0003677">
    <property type="term" value="F:DNA binding"/>
    <property type="evidence" value="ECO:0007669"/>
    <property type="project" value="UniProtKB-KW"/>
</dbReference>
<dbReference type="KEGG" id="cheb:HH215_24270"/>
<reference evidence="6 7" key="1">
    <citation type="submission" date="2020-04" db="EMBL/GenBank/DDBJ databases">
        <title>Genome sequencing of novel species.</title>
        <authorList>
            <person name="Heo J."/>
            <person name="Kim S.-J."/>
            <person name="Kim J.-S."/>
            <person name="Hong S.-B."/>
            <person name="Kwon S.-W."/>
        </authorList>
    </citation>
    <scope>NUCLEOTIDE SEQUENCE [LARGE SCALE GENOMIC DNA]</scope>
    <source>
        <strain evidence="6 7">MFER-1</strain>
    </source>
</reference>
<dbReference type="Gene3D" id="1.10.443.10">
    <property type="entry name" value="Intergrase catalytic core"/>
    <property type="match status" value="1"/>
</dbReference>
<keyword evidence="3" id="KW-0238">DNA-binding</keyword>
<keyword evidence="2" id="KW-0229">DNA integration</keyword>
<dbReference type="GO" id="GO:0006310">
    <property type="term" value="P:DNA recombination"/>
    <property type="evidence" value="ECO:0007669"/>
    <property type="project" value="UniProtKB-KW"/>
</dbReference>
<keyword evidence="4" id="KW-0233">DNA recombination</keyword>
<evidence type="ECO:0000313" key="6">
    <source>
        <dbReference type="EMBL" id="QJD85982.1"/>
    </source>
</evidence>
<dbReference type="InterPro" id="IPR011010">
    <property type="entry name" value="DNA_brk_join_enz"/>
</dbReference>
<comment type="similarity">
    <text evidence="1">Belongs to the 'phage' integrase family.</text>
</comment>
<evidence type="ECO:0000256" key="4">
    <source>
        <dbReference type="ARBA" id="ARBA00023172"/>
    </source>
</evidence>
<dbReference type="InterPro" id="IPR002104">
    <property type="entry name" value="Integrase_catalytic"/>
</dbReference>
<dbReference type="GO" id="GO:0015074">
    <property type="term" value="P:DNA integration"/>
    <property type="evidence" value="ECO:0007669"/>
    <property type="project" value="UniProtKB-KW"/>
</dbReference>
<evidence type="ECO:0000313" key="7">
    <source>
        <dbReference type="Proteomes" id="UP000502248"/>
    </source>
</evidence>
<sequence>MRGCVSKRGNKWSWVVEMGKNNEGKRRQKSKGGYESKVDAEKALQKVLHELNTDTYVEATKDDVKTFFTSWLAQKQMSIRPGTYKTYRWLVNYHIIPQLGQHKMVNLSPQHLVSMYERLGSGEKRLSPQTINHVHKVLHDGLETAVKWGLLVKNVAHVVKPPAIPKSETKTWTDVELMQFLEFTMNSRYHIIFLLAATTGMRRGEVLGVKWEDIDLTTGRLCVRRSYTRGVVGHIFQEPKTVAGIRTIALPQQTVEALKKHRLGLEEDRKKAEKNGTEYNDHGLVVQTRNGFPVSPYFLESRWLDLLRKSGLPKIRLHDLRHTHASLLLKAGIHPKAVSERLGHSSIMITLDRYSHLFPTLQQEAAEKLDDLLKWPQNDHNDL</sequence>
<dbReference type="InterPro" id="IPR013762">
    <property type="entry name" value="Integrase-like_cat_sf"/>
</dbReference>
<dbReference type="Pfam" id="PF14657">
    <property type="entry name" value="Arm-DNA-bind_4"/>
    <property type="match status" value="1"/>
</dbReference>
<dbReference type="Pfam" id="PF00589">
    <property type="entry name" value="Phage_integrase"/>
    <property type="match status" value="1"/>
</dbReference>
<gene>
    <name evidence="6" type="ORF">HH215_24270</name>
</gene>
<evidence type="ECO:0000256" key="3">
    <source>
        <dbReference type="ARBA" id="ARBA00023125"/>
    </source>
</evidence>
<feature type="domain" description="Tyr recombinase" evidence="5">
    <location>
        <begin position="167"/>
        <end position="367"/>
    </location>
</feature>
<dbReference type="CDD" id="cd01189">
    <property type="entry name" value="INT_ICEBs1_C_like"/>
    <property type="match status" value="1"/>
</dbReference>
<dbReference type="AlphaFoldDB" id="A0A7Z2VMZ9"/>
<dbReference type="PANTHER" id="PTHR30349">
    <property type="entry name" value="PHAGE INTEGRASE-RELATED"/>
    <property type="match status" value="1"/>
</dbReference>
<dbReference type="InterPro" id="IPR050090">
    <property type="entry name" value="Tyrosine_recombinase_XerCD"/>
</dbReference>
<organism evidence="6 7">
    <name type="scientific">Cohnella herbarum</name>
    <dbReference type="NCBI Taxonomy" id="2728023"/>
    <lineage>
        <taxon>Bacteria</taxon>
        <taxon>Bacillati</taxon>
        <taxon>Bacillota</taxon>
        <taxon>Bacilli</taxon>
        <taxon>Bacillales</taxon>
        <taxon>Paenibacillaceae</taxon>
        <taxon>Cohnella</taxon>
    </lineage>
</organism>
<evidence type="ECO:0000259" key="5">
    <source>
        <dbReference type="PROSITE" id="PS51898"/>
    </source>
</evidence>
<dbReference type="Pfam" id="PF14659">
    <property type="entry name" value="Phage_int_SAM_3"/>
    <property type="match status" value="1"/>
</dbReference>
<dbReference type="InterPro" id="IPR004107">
    <property type="entry name" value="Integrase_SAM-like_N"/>
</dbReference>
<dbReference type="InterPro" id="IPR028259">
    <property type="entry name" value="AP2-like_int_N"/>
</dbReference>
<name>A0A7Z2VMZ9_9BACL</name>
<dbReference type="EMBL" id="CP051680">
    <property type="protein sequence ID" value="QJD85982.1"/>
    <property type="molecule type" value="Genomic_DNA"/>
</dbReference>
<evidence type="ECO:0000256" key="1">
    <source>
        <dbReference type="ARBA" id="ARBA00008857"/>
    </source>
</evidence>
<dbReference type="PROSITE" id="PS51898">
    <property type="entry name" value="TYR_RECOMBINASE"/>
    <property type="match status" value="1"/>
</dbReference>
<proteinExistence type="inferred from homology"/>
<evidence type="ECO:0000256" key="2">
    <source>
        <dbReference type="ARBA" id="ARBA00022908"/>
    </source>
</evidence>
<protein>
    <submittedName>
        <fullName evidence="6">Site-specific integrase</fullName>
    </submittedName>
</protein>
<dbReference type="Gene3D" id="1.10.150.130">
    <property type="match status" value="1"/>
</dbReference>